<keyword evidence="2" id="KW-1185">Reference proteome</keyword>
<protein>
    <submittedName>
        <fullName evidence="1">Uncharacterized protein</fullName>
    </submittedName>
</protein>
<sequence length="110" mass="12216">MMAPVLSNIAVVLALCASLIAALPVEIEGNTVYTIKDIRSSSCSMENIRECIDDTGLESTLCFAKVCGTDQTPTTRMTKRQDDQCTEENLLQCTVMEWREAEICFQELCL</sequence>
<dbReference type="Proteomes" id="UP001497700">
    <property type="component" value="Unassembled WGS sequence"/>
</dbReference>
<comment type="caution">
    <text evidence="1">The sequence shown here is derived from an EMBL/GenBank/DDBJ whole genome shotgun (WGS) entry which is preliminary data.</text>
</comment>
<gene>
    <name evidence="1" type="ORF">F4820DRAFT_415927</name>
</gene>
<proteinExistence type="predicted"/>
<dbReference type="EMBL" id="MU393455">
    <property type="protein sequence ID" value="KAI4866726.1"/>
    <property type="molecule type" value="Genomic_DNA"/>
</dbReference>
<evidence type="ECO:0000313" key="1">
    <source>
        <dbReference type="EMBL" id="KAI4866726.1"/>
    </source>
</evidence>
<accession>A0ACB9Z5U7</accession>
<name>A0ACB9Z5U7_9PEZI</name>
<evidence type="ECO:0000313" key="2">
    <source>
        <dbReference type="Proteomes" id="UP001497700"/>
    </source>
</evidence>
<organism evidence="1 2">
    <name type="scientific">Hypoxylon rubiginosum</name>
    <dbReference type="NCBI Taxonomy" id="110542"/>
    <lineage>
        <taxon>Eukaryota</taxon>
        <taxon>Fungi</taxon>
        <taxon>Dikarya</taxon>
        <taxon>Ascomycota</taxon>
        <taxon>Pezizomycotina</taxon>
        <taxon>Sordariomycetes</taxon>
        <taxon>Xylariomycetidae</taxon>
        <taxon>Xylariales</taxon>
        <taxon>Hypoxylaceae</taxon>
        <taxon>Hypoxylon</taxon>
    </lineage>
</organism>
<reference evidence="1 2" key="1">
    <citation type="journal article" date="2022" name="New Phytol.">
        <title>Ecological generalism drives hyperdiversity of secondary metabolite gene clusters in xylarialean endophytes.</title>
        <authorList>
            <person name="Franco M.E.E."/>
            <person name="Wisecaver J.H."/>
            <person name="Arnold A.E."/>
            <person name="Ju Y.M."/>
            <person name="Slot J.C."/>
            <person name="Ahrendt S."/>
            <person name="Moore L.P."/>
            <person name="Eastman K.E."/>
            <person name="Scott K."/>
            <person name="Konkel Z."/>
            <person name="Mondo S.J."/>
            <person name="Kuo A."/>
            <person name="Hayes R.D."/>
            <person name="Haridas S."/>
            <person name="Andreopoulos B."/>
            <person name="Riley R."/>
            <person name="LaButti K."/>
            <person name="Pangilinan J."/>
            <person name="Lipzen A."/>
            <person name="Amirebrahimi M."/>
            <person name="Yan J."/>
            <person name="Adam C."/>
            <person name="Keymanesh K."/>
            <person name="Ng V."/>
            <person name="Louie K."/>
            <person name="Northen T."/>
            <person name="Drula E."/>
            <person name="Henrissat B."/>
            <person name="Hsieh H.M."/>
            <person name="Youens-Clark K."/>
            <person name="Lutzoni F."/>
            <person name="Miadlikowska J."/>
            <person name="Eastwood D.C."/>
            <person name="Hamelin R.C."/>
            <person name="Grigoriev I.V."/>
            <person name="U'Ren J.M."/>
        </authorList>
    </citation>
    <scope>NUCLEOTIDE SEQUENCE [LARGE SCALE GENOMIC DNA]</scope>
    <source>
        <strain evidence="1 2">CBS 119005</strain>
    </source>
</reference>